<dbReference type="InterPro" id="IPR018062">
    <property type="entry name" value="HTH_AraC-typ_CS"/>
</dbReference>
<keyword evidence="3" id="KW-0804">Transcription</keyword>
<reference evidence="5 6" key="1">
    <citation type="submission" date="2019-03" db="EMBL/GenBank/DDBJ databases">
        <title>Genomic Encyclopedia of Type Strains, Phase IV (KMG-IV): sequencing the most valuable type-strain genomes for metagenomic binning, comparative biology and taxonomic classification.</title>
        <authorList>
            <person name="Goeker M."/>
        </authorList>
    </citation>
    <scope>NUCLEOTIDE SEQUENCE [LARGE SCALE GENOMIC DNA]</scope>
    <source>
        <strain evidence="5 6">DSM 29489</strain>
    </source>
</reference>
<keyword evidence="2 5" id="KW-0238">DNA-binding</keyword>
<dbReference type="SUPFAM" id="SSF46689">
    <property type="entry name" value="Homeodomain-like"/>
    <property type="match status" value="2"/>
</dbReference>
<dbReference type="InterPro" id="IPR014710">
    <property type="entry name" value="RmlC-like_jellyroll"/>
</dbReference>
<dbReference type="Pfam" id="PF02311">
    <property type="entry name" value="AraC_binding"/>
    <property type="match status" value="1"/>
</dbReference>
<dbReference type="InterPro" id="IPR020449">
    <property type="entry name" value="Tscrpt_reg_AraC-type_HTH"/>
</dbReference>
<evidence type="ECO:0000313" key="5">
    <source>
        <dbReference type="EMBL" id="TCS76423.1"/>
    </source>
</evidence>
<dbReference type="Proteomes" id="UP000295726">
    <property type="component" value="Unassembled WGS sequence"/>
</dbReference>
<dbReference type="InterPro" id="IPR018060">
    <property type="entry name" value="HTH_AraC"/>
</dbReference>
<dbReference type="InterPro" id="IPR037923">
    <property type="entry name" value="HTH-like"/>
</dbReference>
<keyword evidence="6" id="KW-1185">Reference proteome</keyword>
<dbReference type="Pfam" id="PF12833">
    <property type="entry name" value="HTH_18"/>
    <property type="match status" value="1"/>
</dbReference>
<dbReference type="InterPro" id="IPR003313">
    <property type="entry name" value="AraC-bd"/>
</dbReference>
<dbReference type="SUPFAM" id="SSF51215">
    <property type="entry name" value="Regulatory protein AraC"/>
    <property type="match status" value="1"/>
</dbReference>
<dbReference type="Gene3D" id="2.60.120.10">
    <property type="entry name" value="Jelly Rolls"/>
    <property type="match status" value="1"/>
</dbReference>
<dbReference type="PANTHER" id="PTHR43280:SF34">
    <property type="entry name" value="ARAC-FAMILY TRANSCRIPTIONAL REGULATOR"/>
    <property type="match status" value="1"/>
</dbReference>
<dbReference type="SMART" id="SM00342">
    <property type="entry name" value="HTH_ARAC"/>
    <property type="match status" value="1"/>
</dbReference>
<evidence type="ECO:0000256" key="1">
    <source>
        <dbReference type="ARBA" id="ARBA00023015"/>
    </source>
</evidence>
<dbReference type="PROSITE" id="PS00041">
    <property type="entry name" value="HTH_ARAC_FAMILY_1"/>
    <property type="match status" value="1"/>
</dbReference>
<evidence type="ECO:0000256" key="2">
    <source>
        <dbReference type="ARBA" id="ARBA00023125"/>
    </source>
</evidence>
<sequence length="290" mass="33951">MLVKDMKKLPADFPFEIQSYCQQRTKCENKDTSHWHNFFEITYVDEGNARYEVNGHIYDVESGDVILFNNSESHKWEVLTEEVRLTVLMFSSDIISDGSRMLDMDYLVPFLERGNNFENWIPGREKFTKDIKALLDEISEEDWRGQAGNRLMIKADILKILTLLVRYYERANSRIEFFAGKKDSVRRIEQAFTFIKKNYGKKITLEETAATVCMSPNYFSGYFKKTAGCSFQEYLTKIRMEKAKEMLHHSSDGILEIAQECGVSNTANFYRLYKKYYGIAPGEERHRQAI</sequence>
<dbReference type="AlphaFoldDB" id="A0A4R3K2F6"/>
<organism evidence="5 6">
    <name type="scientific">Muricomes intestini</name>
    <dbReference type="NCBI Taxonomy" id="1796634"/>
    <lineage>
        <taxon>Bacteria</taxon>
        <taxon>Bacillati</taxon>
        <taxon>Bacillota</taxon>
        <taxon>Clostridia</taxon>
        <taxon>Lachnospirales</taxon>
        <taxon>Lachnospiraceae</taxon>
        <taxon>Muricomes</taxon>
    </lineage>
</organism>
<protein>
    <submittedName>
        <fullName evidence="5">AraC-like DNA-binding protein</fullName>
    </submittedName>
</protein>
<keyword evidence="1" id="KW-0805">Transcription regulation</keyword>
<evidence type="ECO:0000259" key="4">
    <source>
        <dbReference type="PROSITE" id="PS01124"/>
    </source>
</evidence>
<dbReference type="EMBL" id="SLZZ01000024">
    <property type="protein sequence ID" value="TCS76423.1"/>
    <property type="molecule type" value="Genomic_DNA"/>
</dbReference>
<feature type="domain" description="HTH araC/xylS-type" evidence="4">
    <location>
        <begin position="189"/>
        <end position="287"/>
    </location>
</feature>
<accession>A0A4R3K2F6</accession>
<dbReference type="Gene3D" id="1.10.10.60">
    <property type="entry name" value="Homeodomain-like"/>
    <property type="match status" value="2"/>
</dbReference>
<name>A0A4R3K2F6_9FIRM</name>
<evidence type="ECO:0000313" key="6">
    <source>
        <dbReference type="Proteomes" id="UP000295726"/>
    </source>
</evidence>
<dbReference type="PANTHER" id="PTHR43280">
    <property type="entry name" value="ARAC-FAMILY TRANSCRIPTIONAL REGULATOR"/>
    <property type="match status" value="1"/>
</dbReference>
<dbReference type="InterPro" id="IPR009057">
    <property type="entry name" value="Homeodomain-like_sf"/>
</dbReference>
<dbReference type="GO" id="GO:0043565">
    <property type="term" value="F:sequence-specific DNA binding"/>
    <property type="evidence" value="ECO:0007669"/>
    <property type="project" value="InterPro"/>
</dbReference>
<gene>
    <name evidence="5" type="ORF">EDD59_12439</name>
</gene>
<proteinExistence type="predicted"/>
<comment type="caution">
    <text evidence="5">The sequence shown here is derived from an EMBL/GenBank/DDBJ whole genome shotgun (WGS) entry which is preliminary data.</text>
</comment>
<dbReference type="PROSITE" id="PS01124">
    <property type="entry name" value="HTH_ARAC_FAMILY_2"/>
    <property type="match status" value="1"/>
</dbReference>
<evidence type="ECO:0000256" key="3">
    <source>
        <dbReference type="ARBA" id="ARBA00023163"/>
    </source>
</evidence>
<dbReference type="GO" id="GO:0003700">
    <property type="term" value="F:DNA-binding transcription factor activity"/>
    <property type="evidence" value="ECO:0007669"/>
    <property type="project" value="InterPro"/>
</dbReference>
<dbReference type="OrthoDB" id="9778008at2"/>
<dbReference type="PRINTS" id="PR00032">
    <property type="entry name" value="HTHARAC"/>
</dbReference>